<evidence type="ECO:0008006" key="3">
    <source>
        <dbReference type="Google" id="ProtNLM"/>
    </source>
</evidence>
<evidence type="ECO:0000313" key="2">
    <source>
        <dbReference type="Proteomes" id="UP000325212"/>
    </source>
</evidence>
<proteinExistence type="predicted"/>
<name>A0AAV3VX61_9CLOT</name>
<dbReference type="Pfam" id="PF11185">
    <property type="entry name" value="DUF2971"/>
    <property type="match status" value="1"/>
</dbReference>
<reference evidence="1 2" key="1">
    <citation type="submission" date="2019-06" db="EMBL/GenBank/DDBJ databases">
        <title>Draft genome sequence of Clostridium diolis DSM 15410.</title>
        <authorList>
            <person name="Kobayashi H."/>
            <person name="Tanizawa Y."/>
            <person name="Tohno M."/>
        </authorList>
    </citation>
    <scope>NUCLEOTIDE SEQUENCE [LARGE SCALE GENOMIC DNA]</scope>
    <source>
        <strain evidence="1 2">DSM 15410</strain>
    </source>
</reference>
<dbReference type="AlphaFoldDB" id="A0AAV3VX61"/>
<gene>
    <name evidence="1" type="ORF">CDIOL_17610</name>
</gene>
<accession>A0AAV3VX61</accession>
<keyword evidence="2" id="KW-1185">Reference proteome</keyword>
<sequence>MDWIEEYIELLYTTDGDELDLNSIDKAKELKYKHMPERFYKYREINEFSLKNFEDDTVWVTTANNYNDPYDCALNMTFSIEAINRIKENTIELCKKNSGLILSSDDEKVLKECRELTEFHYFLAKKYIEQTQNDYNPKEMADAIKHAVDKEFDLINERYRDNFQKSILNCSFSEINDSILMWSHYGGYHSGFCVEYNFKQLGEKNELTRMLQPVIYQDKLFDITPYIKNSVNLNCLISSYVAMTKSTEWKYEKEWRYSISWGSSAVPFAKGVTTPTKVFLGARISEENELLIKDIAKKKSIPVYKMQMKSNEFKLISTRIQ</sequence>
<dbReference type="InterPro" id="IPR021352">
    <property type="entry name" value="DUF2971"/>
</dbReference>
<dbReference type="Proteomes" id="UP000325212">
    <property type="component" value="Unassembled WGS sequence"/>
</dbReference>
<dbReference type="RefSeq" id="WP_167514418.1">
    <property type="nucleotide sequence ID" value="NZ_BJLA01000004.1"/>
</dbReference>
<comment type="caution">
    <text evidence="1">The sequence shown here is derived from an EMBL/GenBank/DDBJ whole genome shotgun (WGS) entry which is preliminary data.</text>
</comment>
<dbReference type="EMBL" id="BJLA01000004">
    <property type="protein sequence ID" value="GEA30838.1"/>
    <property type="molecule type" value="Genomic_DNA"/>
</dbReference>
<protein>
    <recommendedName>
        <fullName evidence="3">DUF2971 domain-containing protein</fullName>
    </recommendedName>
</protein>
<evidence type="ECO:0000313" key="1">
    <source>
        <dbReference type="EMBL" id="GEA30838.1"/>
    </source>
</evidence>
<organism evidence="1 2">
    <name type="scientific">Clostridium diolis</name>
    <dbReference type="NCBI Taxonomy" id="223919"/>
    <lineage>
        <taxon>Bacteria</taxon>
        <taxon>Bacillati</taxon>
        <taxon>Bacillota</taxon>
        <taxon>Clostridia</taxon>
        <taxon>Eubacteriales</taxon>
        <taxon>Clostridiaceae</taxon>
        <taxon>Clostridium</taxon>
    </lineage>
</organism>